<feature type="binding site" evidence="10">
    <location>
        <position position="204"/>
    </location>
    <ligand>
        <name>Mn(2+)</name>
        <dbReference type="ChEBI" id="CHEBI:29035"/>
    </ligand>
</feature>
<keyword evidence="5 10" id="KW-0460">Magnesium</keyword>
<feature type="binding site" evidence="10">
    <location>
        <position position="219"/>
    </location>
    <ligand>
        <name>Mn(2+)</name>
        <dbReference type="ChEBI" id="CHEBI:29035"/>
    </ligand>
</feature>
<keyword evidence="7 10" id="KW-0238">DNA-binding</keyword>
<comment type="subunit">
    <text evidence="9 10">Homodimer, forms a heterotetramer with a Cas2 homodimer.</text>
</comment>
<comment type="caution">
    <text evidence="11">The sequence shown here is derived from an EMBL/GenBank/DDBJ whole genome shotgun (WGS) entry which is preliminary data.</text>
</comment>
<dbReference type="Gene3D" id="3.100.10.20">
    <property type="entry name" value="CRISPR-associated endonuclease Cas1, N-terminal domain"/>
    <property type="match status" value="1"/>
</dbReference>
<comment type="function">
    <text evidence="10">CRISPR (clustered regularly interspaced short palindromic repeat), is an adaptive immune system that provides protection against mobile genetic elements (viruses, transposable elements and conjugative plasmids). CRISPR clusters contain spacers, sequences complementary to antecedent mobile elements, and target invading nucleic acids. CRISPR clusters are transcribed and processed into CRISPR RNA (crRNA). Acts as a dsDNA endonuclease. Involved in the integration of spacer DNA into the CRISPR cassette.</text>
</comment>
<dbReference type="GO" id="GO:0016787">
    <property type="term" value="F:hydrolase activity"/>
    <property type="evidence" value="ECO:0007669"/>
    <property type="project" value="UniProtKB-KW"/>
</dbReference>
<dbReference type="RefSeq" id="WP_004914722.1">
    <property type="nucleotide sequence ID" value="NZ_MPLS01000004.1"/>
</dbReference>
<evidence type="ECO:0000256" key="4">
    <source>
        <dbReference type="ARBA" id="ARBA00022801"/>
    </source>
</evidence>
<dbReference type="NCBIfam" id="TIGR03639">
    <property type="entry name" value="cas1_NMENI"/>
    <property type="match status" value="1"/>
</dbReference>
<dbReference type="STRING" id="33968.BMS77_01390"/>
<keyword evidence="1 10" id="KW-0540">Nuclease</keyword>
<comment type="cofactor">
    <cofactor evidence="10">
        <name>Mg(2+)</name>
        <dbReference type="ChEBI" id="CHEBI:18420"/>
    </cofactor>
    <cofactor evidence="10">
        <name>Mn(2+)</name>
        <dbReference type="ChEBI" id="CHEBI:29035"/>
    </cofactor>
</comment>
<dbReference type="GO" id="GO:0043571">
    <property type="term" value="P:maintenance of CRISPR repeat elements"/>
    <property type="evidence" value="ECO:0007669"/>
    <property type="project" value="UniProtKB-UniRule"/>
</dbReference>
<dbReference type="GO" id="GO:0004520">
    <property type="term" value="F:DNA endonuclease activity"/>
    <property type="evidence" value="ECO:0007669"/>
    <property type="project" value="InterPro"/>
</dbReference>
<dbReference type="InterPro" id="IPR002729">
    <property type="entry name" value="CRISPR-assoc_Cas1"/>
</dbReference>
<evidence type="ECO:0000256" key="9">
    <source>
        <dbReference type="ARBA" id="ARBA00038592"/>
    </source>
</evidence>
<keyword evidence="6 10" id="KW-0051">Antiviral defense</keyword>
<evidence type="ECO:0000256" key="2">
    <source>
        <dbReference type="ARBA" id="ARBA00022723"/>
    </source>
</evidence>
<keyword evidence="3 10" id="KW-0255">Endonuclease</keyword>
<dbReference type="HAMAP" id="MF_01470">
    <property type="entry name" value="Cas1"/>
    <property type="match status" value="1"/>
</dbReference>
<evidence type="ECO:0000256" key="8">
    <source>
        <dbReference type="ARBA" id="ARBA00023211"/>
    </source>
</evidence>
<gene>
    <name evidence="10" type="primary">cas1</name>
    <name evidence="11" type="ORF">BMR96_01950</name>
</gene>
<evidence type="ECO:0000256" key="7">
    <source>
        <dbReference type="ARBA" id="ARBA00023125"/>
    </source>
</evidence>
<evidence type="ECO:0000256" key="5">
    <source>
        <dbReference type="ARBA" id="ARBA00022842"/>
    </source>
</evidence>
<dbReference type="Pfam" id="PF01867">
    <property type="entry name" value="Cas_Cas1"/>
    <property type="match status" value="1"/>
</dbReference>
<dbReference type="GO" id="GO:0003677">
    <property type="term" value="F:DNA binding"/>
    <property type="evidence" value="ECO:0007669"/>
    <property type="project" value="UniProtKB-KW"/>
</dbReference>
<dbReference type="EMBL" id="MPLS01000004">
    <property type="protein sequence ID" value="ORI98415.1"/>
    <property type="molecule type" value="Genomic_DNA"/>
</dbReference>
<evidence type="ECO:0000256" key="1">
    <source>
        <dbReference type="ARBA" id="ARBA00022722"/>
    </source>
</evidence>
<evidence type="ECO:0000256" key="10">
    <source>
        <dbReference type="HAMAP-Rule" id="MF_01470"/>
    </source>
</evidence>
<dbReference type="Proteomes" id="UP000192288">
    <property type="component" value="Unassembled WGS sequence"/>
</dbReference>
<evidence type="ECO:0000256" key="6">
    <source>
        <dbReference type="ARBA" id="ARBA00023118"/>
    </source>
</evidence>
<dbReference type="InterPro" id="IPR042206">
    <property type="entry name" value="CRISPR-assoc_Cas1_C"/>
</dbReference>
<proteinExistence type="inferred from homology"/>
<dbReference type="PANTHER" id="PTHR34353:SF2">
    <property type="entry name" value="CRISPR-ASSOCIATED ENDONUCLEASE CAS1 1"/>
    <property type="match status" value="1"/>
</dbReference>
<name>A0A1X0VFA3_LEUPS</name>
<dbReference type="EC" id="3.1.-.-" evidence="10"/>
<accession>A0A1X0VFA3</accession>
<keyword evidence="8 10" id="KW-0464">Manganese</keyword>
<dbReference type="InterPro" id="IPR042211">
    <property type="entry name" value="CRISPR-assoc_Cas1_N"/>
</dbReference>
<feature type="binding site" evidence="10">
    <location>
        <position position="147"/>
    </location>
    <ligand>
        <name>Mn(2+)</name>
        <dbReference type="ChEBI" id="CHEBI:29035"/>
    </ligand>
</feature>
<dbReference type="NCBIfam" id="TIGR00287">
    <property type="entry name" value="cas1"/>
    <property type="match status" value="1"/>
</dbReference>
<dbReference type="eggNOG" id="COG1518">
    <property type="taxonomic scope" value="Bacteria"/>
</dbReference>
<keyword evidence="4 10" id="KW-0378">Hydrolase</keyword>
<reference evidence="11 12" key="1">
    <citation type="journal article" date="2017" name="Front. Microbiol.">
        <title>Genomic Characterization of Dairy Associated Leuconostoc Species and Diversity of Leuconostocs in Undefined Mixed Mesophilic Starter Cultures.</title>
        <authorList>
            <person name="Frantzen C.A."/>
            <person name="Kot W."/>
            <person name="Pedersen T.B."/>
            <person name="Ardo Y.M."/>
            <person name="Broadbent J.R."/>
            <person name="Neve H."/>
            <person name="Hansen L.H."/>
            <person name="Dal Bello F."/>
            <person name="Ostlie H.M."/>
            <person name="Kleppen H.P."/>
            <person name="Vogensen F.K."/>
            <person name="Holo H."/>
        </authorList>
    </citation>
    <scope>NUCLEOTIDE SEQUENCE [LARGE SCALE GENOMIC DNA]</scope>
    <source>
        <strain evidence="11 12">LMGCF08</strain>
    </source>
</reference>
<keyword evidence="2 10" id="KW-0479">Metal-binding</keyword>
<dbReference type="PANTHER" id="PTHR34353">
    <property type="entry name" value="CRISPR-ASSOCIATED ENDONUCLEASE CAS1 1"/>
    <property type="match status" value="1"/>
</dbReference>
<evidence type="ECO:0000313" key="12">
    <source>
        <dbReference type="Proteomes" id="UP000192288"/>
    </source>
</evidence>
<protein>
    <recommendedName>
        <fullName evidence="10">CRISPR-associated endonuclease Cas1</fullName>
        <ecNumber evidence="10">3.1.-.-</ecNumber>
    </recommendedName>
</protein>
<dbReference type="Gene3D" id="1.20.120.920">
    <property type="entry name" value="CRISPR-associated endonuclease Cas1, C-terminal domain"/>
    <property type="match status" value="1"/>
</dbReference>
<dbReference type="InterPro" id="IPR050646">
    <property type="entry name" value="Cas1"/>
</dbReference>
<dbReference type="AlphaFoldDB" id="A0A1X0VFA3"/>
<dbReference type="InterPro" id="IPR019855">
    <property type="entry name" value="CRISPR-assoc_Cas1_NMENI"/>
</dbReference>
<organism evidence="11 12">
    <name type="scientific">Leuconostoc pseudomesenteroides</name>
    <dbReference type="NCBI Taxonomy" id="33968"/>
    <lineage>
        <taxon>Bacteria</taxon>
        <taxon>Bacillati</taxon>
        <taxon>Bacillota</taxon>
        <taxon>Bacilli</taxon>
        <taxon>Lactobacillales</taxon>
        <taxon>Lactobacillaceae</taxon>
        <taxon>Leuconostoc</taxon>
    </lineage>
</organism>
<comment type="similarity">
    <text evidence="10">Belongs to the CRISPR-associated endonuclease Cas1 family.</text>
</comment>
<sequence>MAWRNIVITQHCKIKYKLNQLVVQTDSDVYQIPLEDIQAIVITTTRAVITTYAIAEIIKSGIKIVFSDLNGAPIGEINAYHLNSNRNQNIHKQIEWGTNDKALLWSKIVKCKIQNQVALLNEYRVTDIESINALLATIEVGDTSNREAVAARLYFPRLFGNDFVRSGENIGINDMLDYGYSILAAAVAREISAAGYLTELAIHHEGPHNHYNLASDFMEPFRPIIDRTVKRYAMEAQLTNEIKFELIDVLNQSLNINGKEMLLTQAIGDIVRTSVGYLNHESAFPDWNFEI</sequence>
<evidence type="ECO:0000313" key="11">
    <source>
        <dbReference type="EMBL" id="ORI98415.1"/>
    </source>
</evidence>
<dbReference type="GO" id="GO:0046872">
    <property type="term" value="F:metal ion binding"/>
    <property type="evidence" value="ECO:0007669"/>
    <property type="project" value="UniProtKB-UniRule"/>
</dbReference>
<dbReference type="GO" id="GO:0051607">
    <property type="term" value="P:defense response to virus"/>
    <property type="evidence" value="ECO:0007669"/>
    <property type="project" value="UniProtKB-UniRule"/>
</dbReference>
<evidence type="ECO:0000256" key="3">
    <source>
        <dbReference type="ARBA" id="ARBA00022759"/>
    </source>
</evidence>